<reference evidence="3 8" key="10">
    <citation type="journal article" date="2007" name="Science">
        <title>The Release 5.1 annotation of Drosophila melanogaster heterochromatin.</title>
        <authorList>
            <person name="Smith C.D."/>
            <person name="Shu S."/>
            <person name="Mungall C.J."/>
            <person name="Karpen G.H."/>
        </authorList>
    </citation>
    <scope>NUCLEOTIDE SEQUENCE [LARGE SCALE GENOMIC DNA]</scope>
    <source>
        <strain evidence="8">Berkeley</strain>
    </source>
</reference>
<dbReference type="GeneID" id="8674082"/>
<dbReference type="PaxDb" id="7227-FBpp0304775"/>
<reference evidence="3" key="15">
    <citation type="journal article" date="2015" name="G3 (Bethesda)">
        <title>Gene Model Annotations for Drosophila melanogaster: The Rule-Benders.</title>
        <authorList>
            <consortium name="FlyBase Consortium"/>
            <person name="Crosby M.A."/>
            <person name="Gramates L.S."/>
            <person name="Dos Santos G."/>
            <person name="Matthews B.B."/>
            <person name="St Pierre S.E."/>
            <person name="Zhou P."/>
            <person name="Schroeder A.J."/>
            <person name="Falls K."/>
            <person name="Emmert D.B."/>
            <person name="Russo S.M."/>
            <person name="Gelbart W.M."/>
            <person name="null"/>
        </authorList>
    </citation>
    <scope>NUCLEOTIDE SEQUENCE</scope>
</reference>
<evidence type="ECO:0000313" key="5">
    <source>
        <dbReference type="EMBL" id="AFJ20192.1"/>
    </source>
</evidence>
<dbReference type="OMA" id="PWWKFFF"/>
<reference evidence="2" key="7">
    <citation type="submission" date="2004-05" db="EMBL/GenBank/DDBJ databases">
        <authorList>
            <person name="Stapleton M."/>
            <person name="Carlson J."/>
            <person name="Chavez C."/>
            <person name="Frise E."/>
            <person name="George R."/>
            <person name="Pacleb J."/>
            <person name="Park S."/>
            <person name="Wan K."/>
            <person name="Yu C."/>
            <person name="Rubin G.M."/>
            <person name="Celniker S."/>
        </authorList>
    </citation>
    <scope>NUCLEOTIDE SEQUENCE</scope>
</reference>
<keyword evidence="8" id="KW-1185">Reference proteome</keyword>
<dbReference type="OrthoDB" id="7864544at2759"/>
<reference evidence="3 8" key="1">
    <citation type="journal article" date="2000" name="Science">
        <title>The genome sequence of Drosophila melanogaster.</title>
        <authorList>
            <person name="Adams M.D."/>
            <person name="Celniker S.E."/>
            <person name="Holt R.A."/>
            <person name="Evans C.A."/>
            <person name="Gocayne J.D."/>
            <person name="Amanatides P.G."/>
            <person name="Scherer S.E."/>
            <person name="Li P.W."/>
            <person name="Hoskins R.A."/>
            <person name="Galle R.F."/>
            <person name="George R.A."/>
            <person name="Lewis S.E."/>
            <person name="Richards S."/>
            <person name="Ashburner M."/>
            <person name="Henderson S.N."/>
            <person name="Sutton G.G."/>
            <person name="Wortman J.R."/>
            <person name="Yandell M.D."/>
            <person name="Zhang Q."/>
            <person name="Chen L.X."/>
            <person name="Brandon R.C."/>
            <person name="Rogers Y.H."/>
            <person name="Blazej R.G."/>
            <person name="Champe M."/>
            <person name="Pfeiffer B.D."/>
            <person name="Wan K.H."/>
            <person name="Doyle C."/>
            <person name="Baxter E.G."/>
            <person name="Helt G."/>
            <person name="Nelson C.R."/>
            <person name="Gabor G.L."/>
            <person name="Abril J.F."/>
            <person name="Agbayani A."/>
            <person name="An H.J."/>
            <person name="Andrews-Pfannkoch C."/>
            <person name="Baldwin D."/>
            <person name="Ballew R.M."/>
            <person name="Basu A."/>
            <person name="Baxendale J."/>
            <person name="Bayraktaroglu L."/>
            <person name="Beasley E.M."/>
            <person name="Beeson K.Y."/>
            <person name="Benos P.V."/>
            <person name="Berman B.P."/>
            <person name="Bhandari D."/>
            <person name="Bolshakov S."/>
            <person name="Borkova D."/>
            <person name="Botchan M.R."/>
            <person name="Bouck J."/>
            <person name="Brokstein P."/>
            <person name="Brottier P."/>
            <person name="Burtis K.C."/>
            <person name="Busam D.A."/>
            <person name="Butler H."/>
            <person name="Cadieu E."/>
            <person name="Center A."/>
            <person name="Chandra I."/>
            <person name="Cherry J.M."/>
            <person name="Cawley S."/>
            <person name="Dahlke C."/>
            <person name="Davenport L.B."/>
            <person name="Davies P."/>
            <person name="de Pablos B."/>
            <person name="Delcher A."/>
            <person name="Deng Z."/>
            <person name="Mays A.D."/>
            <person name="Dew I."/>
            <person name="Dietz S.M."/>
            <person name="Dodson K."/>
            <person name="Doup L.E."/>
            <person name="Downes M."/>
            <person name="Dugan-Rocha S."/>
            <person name="Dunkov B.C."/>
            <person name="Dunn P."/>
            <person name="Durbin K.J."/>
            <person name="Evangelista C.C."/>
            <person name="Ferraz C."/>
            <person name="Ferriera S."/>
            <person name="Fleischmann W."/>
            <person name="Fosler C."/>
            <person name="Gabrielian A.E."/>
            <person name="Garg N.S."/>
            <person name="Gelbart W.M."/>
            <person name="Glasser K."/>
            <person name="Glodek A."/>
            <person name="Gong F."/>
            <person name="Gorrell J.H."/>
            <person name="Gu Z."/>
            <person name="Guan P."/>
            <person name="Harris M."/>
            <person name="Harris N.L."/>
            <person name="Harvey D."/>
            <person name="Heiman T.J."/>
            <person name="Hernandez J.R."/>
            <person name="Houck J."/>
            <person name="Hostin D."/>
            <person name="Houston K.A."/>
            <person name="Howland T.J."/>
            <person name="Wei M.H."/>
            <person name="Ibegwam C."/>
            <person name="Jalali M."/>
            <person name="Kalush F."/>
            <person name="Karpen G.H."/>
            <person name="Ke Z."/>
            <person name="Kennison J.A."/>
            <person name="Ketchum K.A."/>
            <person name="Kimmel B.E."/>
            <person name="Kodira C.D."/>
            <person name="Kraft C."/>
            <person name="Kravitz S."/>
            <person name="Kulp D."/>
            <person name="Lai Z."/>
            <person name="Lasko P."/>
            <person name="Lei Y."/>
            <person name="Levitsky A.A."/>
            <person name="Li J."/>
            <person name="Li Z."/>
            <person name="Liang Y."/>
            <person name="Lin X."/>
            <person name="Liu X."/>
            <person name="Mattei B."/>
            <person name="McIntosh T.C."/>
            <person name="McLeod M.P."/>
            <person name="McPherson D."/>
            <person name="Merkulov G."/>
            <person name="Milshina N.V."/>
            <person name="Mobarry C."/>
            <person name="Morris J."/>
            <person name="Moshrefi A."/>
            <person name="Mount S.M."/>
            <person name="Moy M."/>
            <person name="Murphy B."/>
            <person name="Murphy L."/>
            <person name="Muzny D.M."/>
            <person name="Nelson D.L."/>
            <person name="Nelson D.R."/>
            <person name="Nelson K.A."/>
            <person name="Nixon K."/>
            <person name="Nusskern D.R."/>
            <person name="Pacleb J.M."/>
            <person name="Palazzolo M."/>
            <person name="Pittman G.S."/>
            <person name="Pan S."/>
            <person name="Pollard J."/>
            <person name="Puri V."/>
            <person name="Reese M.G."/>
            <person name="Reinert K."/>
            <person name="Remington K."/>
            <person name="Saunders R.D."/>
            <person name="Scheeler F."/>
            <person name="Shen H."/>
            <person name="Shue B.C."/>
            <person name="Siden-Kiamos I."/>
            <person name="Simpson M."/>
            <person name="Skupski M.P."/>
            <person name="Smith T."/>
            <person name="Spier E."/>
            <person name="Spradling A.C."/>
            <person name="Stapleton M."/>
            <person name="Strong R."/>
            <person name="Sun E."/>
            <person name="Svirskas R."/>
            <person name="Tector C."/>
            <person name="Turner R."/>
            <person name="Venter E."/>
            <person name="Wang A.H."/>
            <person name="Wang X."/>
            <person name="Wang Z.Y."/>
            <person name="Wassarman D.A."/>
            <person name="Weinstock G.M."/>
            <person name="Weissenbach J."/>
            <person name="Williams S.M."/>
            <person name="WoodageT"/>
            <person name="Worley K.C."/>
            <person name="Wu D."/>
            <person name="Yang S."/>
            <person name="Yao Q.A."/>
            <person name="Ye J."/>
            <person name="Yeh R.F."/>
            <person name="Zaveri J.S."/>
            <person name="Zhan M."/>
            <person name="Zhang G."/>
            <person name="Zhao Q."/>
            <person name="Zheng L."/>
            <person name="Zheng X.H."/>
            <person name="Zhong F.N."/>
            <person name="Zhong W."/>
            <person name="Zhou X."/>
            <person name="Zhu S."/>
            <person name="Zhu X."/>
            <person name="Smith H.O."/>
            <person name="Gibbs R.A."/>
            <person name="Myers E.W."/>
            <person name="Rubin G.M."/>
            <person name="Venter J.C."/>
        </authorList>
    </citation>
    <scope>NUCLEOTIDE SEQUENCE [LARGE SCALE GENOMIC DNA]</scope>
    <source>
        <strain evidence="8">Berkeley</strain>
    </source>
</reference>
<dbReference type="HOGENOM" id="CLU_1534194_0_0_1"/>
<reference evidence="5" key="13">
    <citation type="submission" date="2012-05" db="EMBL/GenBank/DDBJ databases">
        <authorList>
            <person name="Carlson J."/>
            <person name="Booth B."/>
            <person name="Frise E."/>
            <person name="Park S."/>
            <person name="Wan K."/>
            <person name="Yu C."/>
            <person name="Celniker S."/>
        </authorList>
    </citation>
    <scope>NUCLEOTIDE SEQUENCE</scope>
    <source>
        <strain evidence="5">Berkeley</strain>
    </source>
</reference>
<dbReference type="EMBL" id="BT133233">
    <property type="protein sequence ID" value="AFA43302.1"/>
    <property type="molecule type" value="mRNA"/>
</dbReference>
<dbReference type="FlyBase" id="FBgn0260428">
    <property type="gene designation" value="CG42523"/>
</dbReference>
<reference evidence="3" key="18">
    <citation type="submission" date="2022-11" db="EMBL/GenBank/DDBJ databases">
        <authorList>
            <consortium name="FlyBase"/>
        </authorList>
    </citation>
    <scope>NUCLEOTIDE SEQUENCE</scope>
</reference>
<reference evidence="3 8" key="11">
    <citation type="journal article" date="2007" name="Science">
        <title>Sequence finishing and mapping of Drosophila melanogaster heterochromatin.</title>
        <authorList>
            <person name="Hoskins R.A."/>
            <person name="Carlson J.W."/>
            <person name="Kennedy C."/>
            <person name="Acevedo D."/>
            <person name="Evans-Holm M."/>
            <person name="Frise E."/>
            <person name="Wan K.H."/>
            <person name="Park S."/>
            <person name="Mendez-Lago M."/>
            <person name="Rossi F."/>
            <person name="Villasante A."/>
            <person name="Dimitri P."/>
            <person name="Karpen G.H."/>
            <person name="Celniker S.E."/>
        </authorList>
    </citation>
    <scope>NUCLEOTIDE SEQUENCE [LARGE SCALE GENOMIC DNA]</scope>
    <source>
        <strain evidence="8">Berkeley</strain>
    </source>
</reference>
<dbReference type="RefSeq" id="NP_001162872.1">
    <property type="nucleotide sequence ID" value="NM_001169401.2"/>
</dbReference>
<evidence type="ECO:0000313" key="6">
    <source>
        <dbReference type="EMBL" id="DAA03512.1"/>
    </source>
</evidence>
<reference evidence="4" key="12">
    <citation type="submission" date="2012-02" db="EMBL/GenBank/DDBJ databases">
        <authorList>
            <person name="Carlson J."/>
            <person name="Booth B."/>
            <person name="Frise E."/>
            <person name="Sandler J."/>
            <person name="Wan K."/>
            <person name="Yu C."/>
            <person name="Celniker S."/>
        </authorList>
    </citation>
    <scope>NUCLEOTIDE SEQUENCE</scope>
</reference>
<dbReference type="STRING" id="7227.FBpp0304775"/>
<evidence type="ECO:0000313" key="3">
    <source>
        <dbReference type="EMBL" id="ACZ94163.1"/>
    </source>
</evidence>
<dbReference type="BioGRID-ORCS" id="8674082">
    <property type="hits" value="0 hits in 1 CRISPR screen"/>
</dbReference>
<feature type="region of interest" description="Disordered" evidence="1">
    <location>
        <begin position="1"/>
        <end position="25"/>
    </location>
</feature>
<dbReference type="Bgee" id="FBgn0260428">
    <property type="expression patterns" value="Expressed in early-mid elongation-stage spermatid (Drosophila) in testis and 35 other cell types or tissues"/>
</dbReference>
<feature type="compositionally biased region" description="Basic residues" evidence="1">
    <location>
        <begin position="86"/>
        <end position="96"/>
    </location>
</feature>
<reference evidence="3" key="9">
    <citation type="submission" date="2006-08" db="EMBL/GenBank/DDBJ databases">
        <authorList>
            <person name="Celniker S."/>
            <person name="Carlson J."/>
            <person name="Wan K."/>
            <person name="Frise E."/>
            <person name="Hoskins R."/>
            <person name="Park S."/>
            <person name="Svirskas R."/>
            <person name="Rubin G."/>
        </authorList>
    </citation>
    <scope>NUCLEOTIDE SEQUENCE</scope>
</reference>
<dbReference type="EMBL" id="BT014670">
    <property type="protein sequence ID" value="AAT27294.1"/>
    <property type="molecule type" value="mRNA"/>
</dbReference>
<dbReference type="AGR" id="FB:FBgn0260428"/>
<reference evidence="3" key="17">
    <citation type="submission" date="2022-11" db="EMBL/GenBank/DDBJ databases">
        <title>Drosophila melanogaster release 4 sequence.</title>
        <authorList>
            <consortium name="Berkeley Drosophila Genome Project"/>
            <person name="Celniker S."/>
            <person name="Carlson J."/>
            <person name="Wan K."/>
            <person name="Pfeiffer B."/>
            <person name="Frise E."/>
            <person name="George R."/>
            <person name="Hoskins R."/>
            <person name="Stapleton M."/>
            <person name="Pacleb J."/>
            <person name="Park S."/>
            <person name="Svirskas R."/>
            <person name="Smith E."/>
            <person name="Yu C."/>
            <person name="Rubin G."/>
        </authorList>
    </citation>
    <scope>NUCLEOTIDE SEQUENCE</scope>
</reference>
<dbReference type="EMBL" id="BK003313">
    <property type="protein sequence ID" value="DAA03512.1"/>
    <property type="molecule type" value="Genomic_DNA"/>
</dbReference>
<feature type="region of interest" description="Disordered" evidence="1">
    <location>
        <begin position="52"/>
        <end position="112"/>
    </location>
</feature>
<gene>
    <name evidence="3" type="primary">Dmel\CG42523</name>
    <name evidence="4" type="synonym">CG42523-RA</name>
    <name evidence="3 7" type="ORF">CG42523</name>
    <name evidence="3" type="ORF">Dmel_CG42523</name>
    <name evidence="6" type="ORF">HDC00784</name>
</gene>
<evidence type="ECO:0000313" key="4">
    <source>
        <dbReference type="EMBL" id="AFA43302.1"/>
    </source>
</evidence>
<dbReference type="VEuPathDB" id="VectorBase:FBgn0260428"/>
<reference evidence="8" key="3">
    <citation type="journal article" date="2002" name="Genome Biol.">
        <title>Annotation of the Drosophila melanogaster euchromatic genome: a systematic review.</title>
        <authorList>
            <person name="Misra S."/>
            <person name="Crosby M.A."/>
            <person name="Mungall C.J."/>
            <person name="Matthews B.B."/>
            <person name="Campbell K.S."/>
            <person name="Hradecky P."/>
            <person name="Huang Y."/>
            <person name="Kaminker J.S."/>
            <person name="Millburn G.H."/>
            <person name="Prochnik S.E."/>
            <person name="Smith C.D."/>
            <person name="Tupy J.L."/>
            <person name="Whitfied E.J."/>
            <person name="Bayraktaroglu L."/>
            <person name="Berman B.P."/>
            <person name="Bettencourt B.R."/>
            <person name="Celniker S.E."/>
            <person name="de Grey A.D."/>
            <person name="Drysdale R.A."/>
            <person name="Harris N.L."/>
            <person name="Richter J."/>
            <person name="Russo S."/>
            <person name="Schroeder A.J."/>
            <person name="Shu S.Q."/>
            <person name="Stapleton M."/>
            <person name="Yamada C."/>
            <person name="Ashburner M."/>
            <person name="Gelbart W.M."/>
            <person name="Rubin G.M."/>
            <person name="Lewis S.E."/>
        </authorList>
    </citation>
    <scope>GENOME REANNOTATION</scope>
    <source>
        <strain evidence="8">Berkeley</strain>
    </source>
</reference>
<reference evidence="3 8" key="8">
    <citation type="journal article" date="2005" name="PLoS Comput. Biol.">
        <title>Combined evidence annotation of transposable elements in genome sequences.</title>
        <authorList>
            <person name="Quesneville H."/>
            <person name="Bergman C.M."/>
            <person name="Andrieu O."/>
            <person name="Autard D."/>
            <person name="Nouaud D."/>
            <person name="Ashburner M."/>
            <person name="Anxolabehere D."/>
        </authorList>
    </citation>
    <scope>NUCLEOTIDE SEQUENCE [LARGE SCALE GENOMIC DNA]</scope>
    <source>
        <strain evidence="8">Berkeley</strain>
    </source>
</reference>
<reference evidence="3 8" key="5">
    <citation type="journal article" date="2002" name="Genome Biol.">
        <title>Heterochromatic sequences in a Drosophila whole-genome shotgun assembly.</title>
        <authorList>
            <person name="Hoskins R.A."/>
            <person name="Smith C.D."/>
            <person name="Carlson J.W."/>
            <person name="Carvalho A.B."/>
            <person name="Halpern A."/>
            <person name="Kaminker J.S."/>
            <person name="Kennedy C."/>
            <person name="Mungall C.J."/>
            <person name="Sullivan B.A."/>
            <person name="Sutton G.G."/>
            <person name="Yasuhara J.C."/>
            <person name="Wakimoto B.T."/>
            <person name="Myers E.W."/>
            <person name="Celniker S.E."/>
            <person name="Rubin G.M."/>
            <person name="Karpen G.H."/>
        </authorList>
    </citation>
    <scope>NUCLEOTIDE SEQUENCE [LARGE SCALE GENOMIC DNA]</scope>
    <source>
        <strain evidence="8">Berkeley</strain>
    </source>
</reference>
<dbReference type="AlphaFoldDB" id="Q6IDD5"/>
<evidence type="ECO:0000313" key="7">
    <source>
        <dbReference type="FlyBase" id="FBgn0260428"/>
    </source>
</evidence>
<dbReference type="DNASU" id="8674082"/>
<evidence type="ECO:0000313" key="2">
    <source>
        <dbReference type="EMBL" id="AAT27294.1"/>
    </source>
</evidence>
<reference evidence="8" key="2">
    <citation type="journal article" date="2002" name="Genome Biol.">
        <title>Finishing a whole-genome shotgun: release 3 of the Drosophila melanogaster euchromatic genome sequence.</title>
        <authorList>
            <person name="Celniker S.E."/>
            <person name="Wheeler D.A."/>
            <person name="Kronmiller B."/>
            <person name="Carlson J.W."/>
            <person name="Halpern A."/>
            <person name="Patel S."/>
            <person name="Adams M."/>
            <person name="Champe M."/>
            <person name="Dugan S.P."/>
            <person name="Frise E."/>
            <person name="Hodgson A."/>
            <person name="George R.A."/>
            <person name="Hoskins R.A."/>
            <person name="Laverty T."/>
            <person name="Muzny D.M."/>
            <person name="Nelson C.R."/>
            <person name="Pacleb J.M."/>
            <person name="Park S."/>
            <person name="Pfeiffer B.D."/>
            <person name="Richards S."/>
            <person name="Sodergren E.J."/>
            <person name="Svirskas R."/>
            <person name="Tabor P.E."/>
            <person name="Wan K."/>
            <person name="Stapleton M."/>
            <person name="Sutton G.G."/>
            <person name="Venter C."/>
            <person name="Weinstock G."/>
            <person name="Scherer S.E."/>
            <person name="Myers E.W."/>
            <person name="Gibbs R.A."/>
            <person name="Rubin G.M."/>
        </authorList>
    </citation>
    <scope>NUCLEOTIDE SEQUENCE [LARGE SCALE GENOMIC DNA]</scope>
    <source>
        <strain evidence="8">Berkeley</strain>
    </source>
</reference>
<dbReference type="EMBL" id="BT133506">
    <property type="protein sequence ID" value="AFJ20192.1"/>
    <property type="molecule type" value="mRNA"/>
</dbReference>
<sequence>MNFKARYSKSVSPPKRVGISLEDPVSSCDEFPRPLGPMLKYIALSPNYQMPRRKAPLNRANVPKTNRARKSGKKHKMHLSKASTYGRKRPARKVTKRRDVINKKPRKSKGTKIIGGEEKPIESNSRPWWKLLFSRKQNDEKTQQDNISCNVLMTDRSTQTIVSPQCNNIDDDKLAPFDKPNKYI</sequence>
<accession>Q6IDD5</accession>
<dbReference type="EMBL" id="AE014134">
    <property type="protein sequence ID" value="ACZ94163.1"/>
    <property type="molecule type" value="Genomic_DNA"/>
</dbReference>
<reference evidence="6" key="6">
    <citation type="journal article" date="2003" name="Genome Biol.">
        <title>An integrated gene annotation and transcriptional profiling approach towards the full gene content of the Drosophila genome.</title>
        <authorList>
            <person name="Hild M."/>
            <person name="Beckmann B."/>
            <person name="Haas S.A."/>
            <person name="Koch B."/>
            <person name="Solovyev V."/>
            <person name="Busold C."/>
            <person name="Fellenberg K."/>
            <person name="Boutros M."/>
            <person name="Vingron M."/>
            <person name="Sauer F."/>
            <person name="Hoheisel J.D."/>
            <person name="Paro R."/>
        </authorList>
    </citation>
    <scope>NUCLEOTIDE SEQUENCE</scope>
</reference>
<proteinExistence type="evidence at transcript level"/>
<name>Q6IDD5_DROME</name>
<dbReference type="RefSeq" id="NP_001260045.1">
    <property type="nucleotide sequence ID" value="NM_001273116.2"/>
</dbReference>
<organism evidence="2">
    <name type="scientific">Drosophila melanogaster</name>
    <name type="common">Fruit fly</name>
    <dbReference type="NCBI Taxonomy" id="7227"/>
    <lineage>
        <taxon>Eukaryota</taxon>
        <taxon>Metazoa</taxon>
        <taxon>Ecdysozoa</taxon>
        <taxon>Arthropoda</taxon>
        <taxon>Hexapoda</taxon>
        <taxon>Insecta</taxon>
        <taxon>Pterygota</taxon>
        <taxon>Neoptera</taxon>
        <taxon>Endopterygota</taxon>
        <taxon>Diptera</taxon>
        <taxon>Brachycera</taxon>
        <taxon>Muscomorpha</taxon>
        <taxon>Ephydroidea</taxon>
        <taxon>Drosophilidae</taxon>
        <taxon>Drosophila</taxon>
        <taxon>Sophophora</taxon>
    </lineage>
</organism>
<dbReference type="EMBL" id="AE014134">
    <property type="protein sequence ID" value="AGB92581.1"/>
    <property type="molecule type" value="Genomic_DNA"/>
</dbReference>
<protein>
    <submittedName>
        <fullName evidence="2">AT17982p</fullName>
    </submittedName>
    <submittedName>
        <fullName evidence="6">HDC00784</fullName>
    </submittedName>
    <submittedName>
        <fullName evidence="5">LP22610p1</fullName>
    </submittedName>
    <submittedName>
        <fullName evidence="4">MIP33315p1</fullName>
    </submittedName>
</protein>
<feature type="compositionally biased region" description="Basic residues" evidence="1">
    <location>
        <begin position="66"/>
        <end position="79"/>
    </location>
</feature>
<reference evidence="3" key="16">
    <citation type="journal article" date="2015" name="Genome Res.">
        <title>The Release 6 reference sequence of the Drosophila melanogaster genome.</title>
        <authorList>
            <person name="Hoskins R.A."/>
            <person name="Carlson J.W."/>
            <person name="Wan K.H."/>
            <person name="Park S."/>
            <person name="Mendez I."/>
            <person name="Galle S.E."/>
            <person name="Booth B.W."/>
            <person name="Pfeiffer B.D."/>
            <person name="George R.A."/>
            <person name="Svirskas R."/>
            <person name="Krzywinski M."/>
            <person name="Schein J."/>
            <person name="Accardo M.C."/>
            <person name="Damia E."/>
            <person name="Messina G."/>
            <person name="Mendez-Lago M."/>
            <person name="de Pablos B."/>
            <person name="Demakova O.V."/>
            <person name="Andreyeva E.N."/>
            <person name="Boldyreva L.V."/>
            <person name="Marra M."/>
            <person name="Carvalho A.B."/>
            <person name="Dimitri P."/>
            <person name="Villasante A."/>
            <person name="Zhimulev I.F."/>
            <person name="Rubin G.M."/>
            <person name="Karpen G.H."/>
            <person name="Celniker S.E."/>
        </authorList>
    </citation>
    <scope>NUCLEOTIDE SEQUENCE</scope>
</reference>
<evidence type="ECO:0000256" key="1">
    <source>
        <dbReference type="SAM" id="MobiDB-lite"/>
    </source>
</evidence>
<dbReference type="KEGG" id="dme:Dmel_CG42523"/>
<dbReference type="Proteomes" id="UP000000803">
    <property type="component" value="Chromosome 2L"/>
</dbReference>
<reference evidence="3" key="14">
    <citation type="journal article" date="2015" name="G3 (Bethesda)">
        <title>Gene Model Annotations for Drosophila melanogaster: Impact of High-Throughput Data.</title>
        <authorList>
            <consortium name="FlyBase Consortium"/>
            <person name="Matthews B.B."/>
            <person name="Dos Santos G."/>
            <person name="Crosby M.A."/>
            <person name="Emmert D.B."/>
            <person name="St Pierre S.E."/>
            <person name="Gramates L.S."/>
            <person name="Zhou P."/>
            <person name="Schroeder A.J."/>
            <person name="Falls K."/>
            <person name="Strelets V."/>
            <person name="Russo S.M."/>
            <person name="Gelbart W.M."/>
            <person name="null"/>
        </authorList>
    </citation>
    <scope>NUCLEOTIDE SEQUENCE</scope>
</reference>
<reference evidence="8" key="4">
    <citation type="journal article" date="2002" name="Genome Biol.">
        <title>The transposable elements of the Drosophila melanogaster euchromatin: a genomics perspective.</title>
        <authorList>
            <person name="Kaminker J.S."/>
            <person name="Bergman C.M."/>
            <person name="Kronmiller B."/>
            <person name="Carlson J."/>
            <person name="Svirskas R."/>
            <person name="Patel S."/>
            <person name="Frise E."/>
            <person name="Wheeler D.A."/>
            <person name="Lewis S.E."/>
            <person name="Rubin G.M."/>
            <person name="Ashburner M."/>
            <person name="Celniker S.E."/>
        </authorList>
    </citation>
    <scope>NUCLEOTIDE SEQUENCE [LARGE SCALE GENOMIC DNA]</scope>
    <source>
        <strain evidence="8">Berkeley</strain>
    </source>
</reference>
<dbReference type="InParanoid" id="Q6IDD5"/>
<evidence type="ECO:0000313" key="8">
    <source>
        <dbReference type="Proteomes" id="UP000000803"/>
    </source>
</evidence>